<comment type="caution">
    <text evidence="1">The sequence shown here is derived from an EMBL/GenBank/DDBJ whole genome shotgun (WGS) entry which is preliminary data.</text>
</comment>
<sequence length="127" mass="13602">MIVFPILNDMYSLSTNFPSSAATREIPRSVSPALPESQVLRGHFGVRHLKSTSGEGSQKISYKPRSNDIPLLTVVIGGFGVVLQDLNVLVGINCSAITVIGNSPCSELPLLAPVTDNSHVDRLLFAE</sequence>
<evidence type="ECO:0000313" key="2">
    <source>
        <dbReference type="Proteomes" id="UP001049176"/>
    </source>
</evidence>
<dbReference type="AlphaFoldDB" id="A0A9P7UX67"/>
<gene>
    <name evidence="1" type="ORF">E1B28_003739</name>
</gene>
<accession>A0A9P7UX67</accession>
<dbReference type="EMBL" id="CM032182">
    <property type="protein sequence ID" value="KAG7096292.1"/>
    <property type="molecule type" value="Genomic_DNA"/>
</dbReference>
<dbReference type="KEGG" id="more:E1B28_003739"/>
<evidence type="ECO:0000313" key="1">
    <source>
        <dbReference type="EMBL" id="KAG7096292.1"/>
    </source>
</evidence>
<protein>
    <submittedName>
        <fullName evidence="1">Uncharacterized protein</fullName>
    </submittedName>
</protein>
<dbReference type="Proteomes" id="UP001049176">
    <property type="component" value="Chromosome 2"/>
</dbReference>
<dbReference type="RefSeq" id="XP_043012762.1">
    <property type="nucleotide sequence ID" value="XM_043148170.1"/>
</dbReference>
<dbReference type="CDD" id="cd23507">
    <property type="entry name" value="hydrophobin_I"/>
    <property type="match status" value="1"/>
</dbReference>
<name>A0A9P7UX67_9AGAR</name>
<organism evidence="1 2">
    <name type="scientific">Marasmius oreades</name>
    <name type="common">fairy-ring Marasmius</name>
    <dbReference type="NCBI Taxonomy" id="181124"/>
    <lineage>
        <taxon>Eukaryota</taxon>
        <taxon>Fungi</taxon>
        <taxon>Dikarya</taxon>
        <taxon>Basidiomycota</taxon>
        <taxon>Agaricomycotina</taxon>
        <taxon>Agaricomycetes</taxon>
        <taxon>Agaricomycetidae</taxon>
        <taxon>Agaricales</taxon>
        <taxon>Marasmiineae</taxon>
        <taxon>Marasmiaceae</taxon>
        <taxon>Marasmius</taxon>
    </lineage>
</organism>
<reference evidence="1" key="1">
    <citation type="journal article" date="2021" name="Genome Biol. Evol.">
        <title>The assembled and annotated genome of the fairy-ring fungus Marasmius oreades.</title>
        <authorList>
            <person name="Hiltunen M."/>
            <person name="Ament-Velasquez S.L."/>
            <person name="Johannesson H."/>
        </authorList>
    </citation>
    <scope>NUCLEOTIDE SEQUENCE</scope>
    <source>
        <strain evidence="1">03SP1</strain>
    </source>
</reference>
<dbReference type="OrthoDB" id="4225815at2759"/>
<keyword evidence="2" id="KW-1185">Reference proteome</keyword>
<proteinExistence type="predicted"/>
<dbReference type="GeneID" id="66072815"/>